<feature type="compositionally biased region" description="Pro residues" evidence="6">
    <location>
        <begin position="115"/>
        <end position="130"/>
    </location>
</feature>
<reference evidence="9" key="1">
    <citation type="submission" date="2025-08" db="UniProtKB">
        <authorList>
            <consortium name="Ensembl"/>
        </authorList>
    </citation>
    <scope>IDENTIFICATION</scope>
</reference>
<keyword evidence="2 5" id="KW-0812">Transmembrane</keyword>
<feature type="transmembrane region" description="Helical" evidence="7">
    <location>
        <begin position="322"/>
        <end position="343"/>
    </location>
</feature>
<organism evidence="9 10">
    <name type="scientific">Anser cygnoides</name>
    <name type="common">Swan goose</name>
    <dbReference type="NCBI Taxonomy" id="8845"/>
    <lineage>
        <taxon>Eukaryota</taxon>
        <taxon>Metazoa</taxon>
        <taxon>Chordata</taxon>
        <taxon>Craniata</taxon>
        <taxon>Vertebrata</taxon>
        <taxon>Euteleostomi</taxon>
        <taxon>Archelosauria</taxon>
        <taxon>Archosauria</taxon>
        <taxon>Dinosauria</taxon>
        <taxon>Saurischia</taxon>
        <taxon>Theropoda</taxon>
        <taxon>Coelurosauria</taxon>
        <taxon>Aves</taxon>
        <taxon>Neognathae</taxon>
        <taxon>Galloanserae</taxon>
        <taxon>Anseriformes</taxon>
        <taxon>Anatidae</taxon>
        <taxon>Anserinae</taxon>
        <taxon>Anser</taxon>
    </lineage>
</organism>
<evidence type="ECO:0000256" key="4">
    <source>
        <dbReference type="ARBA" id="ARBA00023136"/>
    </source>
</evidence>
<reference evidence="9" key="2">
    <citation type="submission" date="2025-09" db="UniProtKB">
        <authorList>
            <consortium name="Ensembl"/>
        </authorList>
    </citation>
    <scope>IDENTIFICATION</scope>
</reference>
<evidence type="ECO:0000256" key="3">
    <source>
        <dbReference type="ARBA" id="ARBA00022989"/>
    </source>
</evidence>
<feature type="transmembrane region" description="Helical" evidence="7">
    <location>
        <begin position="296"/>
        <end position="316"/>
    </location>
</feature>
<keyword evidence="10" id="KW-1185">Reference proteome</keyword>
<evidence type="ECO:0000256" key="7">
    <source>
        <dbReference type="SAM" id="Phobius"/>
    </source>
</evidence>
<sequence>MVNAVHLCLYTVGFTCSSVGTTSRSFPSNLSWAEVWERIDTGTWGTPVVTSLPARWLSTKSRGLNPSNPQPPVTTGRQTVLQTLLKQSFKPFLTLQTLPKKHPGPHALPKALLSPRPPPAPGTGPAPPQARPGTGPGPWGRPAGDRSWLAAGRRPAGTASAFPFPFLPFPFPPRPPASPFCFRFSLSSAAGGGAAMENGAVYNETTEPHCKEPHRPCGCTRQHLKGWRLPAKVLQPFLSLLAVIFEEIVDDCINCGGLYFFEFTSCSAFLLSLLILCVYCTVAYETFGKDKVKRVNLWAMLAIGVIFLLASIVLAATSSASASETIACVFGVFASGAFLAEFVMEYWGSRKRSTKEHPQNSGNTQGTAEDSLLNK</sequence>
<feature type="domain" description="MARVEL" evidence="8">
    <location>
        <begin position="223"/>
        <end position="350"/>
    </location>
</feature>
<evidence type="ECO:0000256" key="6">
    <source>
        <dbReference type="SAM" id="MobiDB-lite"/>
    </source>
</evidence>
<dbReference type="AlphaFoldDB" id="A0A8B9DXV2"/>
<keyword evidence="3 7" id="KW-1133">Transmembrane helix</keyword>
<evidence type="ECO:0000256" key="2">
    <source>
        <dbReference type="ARBA" id="ARBA00022692"/>
    </source>
</evidence>
<comment type="subcellular location">
    <subcellularLocation>
        <location evidence="1">Membrane</location>
        <topology evidence="1">Multi-pass membrane protein</topology>
    </subcellularLocation>
</comment>
<feature type="region of interest" description="Disordered" evidence="6">
    <location>
        <begin position="100"/>
        <end position="149"/>
    </location>
</feature>
<accession>A0A8B9DXV2</accession>
<evidence type="ECO:0000256" key="1">
    <source>
        <dbReference type="ARBA" id="ARBA00004141"/>
    </source>
</evidence>
<proteinExistence type="predicted"/>
<feature type="compositionally biased region" description="Polar residues" evidence="6">
    <location>
        <begin position="359"/>
        <end position="375"/>
    </location>
</feature>
<name>A0A8B9DXV2_ANSCY</name>
<feature type="region of interest" description="Disordered" evidence="6">
    <location>
        <begin position="353"/>
        <end position="375"/>
    </location>
</feature>
<evidence type="ECO:0000256" key="5">
    <source>
        <dbReference type="PROSITE-ProRule" id="PRU00581"/>
    </source>
</evidence>
<protein>
    <recommendedName>
        <fullName evidence="8">MARVEL domain-containing protein</fullName>
    </recommendedName>
</protein>
<dbReference type="PROSITE" id="PS51225">
    <property type="entry name" value="MARVEL"/>
    <property type="match status" value="1"/>
</dbReference>
<dbReference type="Proteomes" id="UP000694521">
    <property type="component" value="Unplaced"/>
</dbReference>
<evidence type="ECO:0000313" key="9">
    <source>
        <dbReference type="Ensembl" id="ENSACDP00005012957.1"/>
    </source>
</evidence>
<evidence type="ECO:0000259" key="8">
    <source>
        <dbReference type="PROSITE" id="PS51225"/>
    </source>
</evidence>
<dbReference type="InterPro" id="IPR008253">
    <property type="entry name" value="Marvel"/>
</dbReference>
<feature type="transmembrane region" description="Helical" evidence="7">
    <location>
        <begin position="258"/>
        <end position="284"/>
    </location>
</feature>
<dbReference type="GO" id="GO:0016020">
    <property type="term" value="C:membrane"/>
    <property type="evidence" value="ECO:0007669"/>
    <property type="project" value="UniProtKB-SubCell"/>
</dbReference>
<dbReference type="Ensembl" id="ENSACDT00005015618.1">
    <property type="protein sequence ID" value="ENSACDP00005012957.1"/>
    <property type="gene ID" value="ENSACDG00005009537.1"/>
</dbReference>
<evidence type="ECO:0000313" key="10">
    <source>
        <dbReference type="Proteomes" id="UP000694521"/>
    </source>
</evidence>
<keyword evidence="4 5" id="KW-0472">Membrane</keyword>